<dbReference type="InterPro" id="IPR028082">
    <property type="entry name" value="Peripla_BP_I"/>
</dbReference>
<evidence type="ECO:0000256" key="4">
    <source>
        <dbReference type="SAM" id="SignalP"/>
    </source>
</evidence>
<dbReference type="InterPro" id="IPR025997">
    <property type="entry name" value="SBP_2_dom"/>
</dbReference>
<dbReference type="SUPFAM" id="SSF53822">
    <property type="entry name" value="Periplasmic binding protein-like I"/>
    <property type="match status" value="1"/>
</dbReference>
<accession>A0A2S6MZT7</accession>
<gene>
    <name evidence="6" type="ORF">CCS01_25945</name>
</gene>
<dbReference type="PANTHER" id="PTHR46847:SF1">
    <property type="entry name" value="D-ALLOSE-BINDING PERIPLASMIC PROTEIN-RELATED"/>
    <property type="match status" value="1"/>
</dbReference>
<dbReference type="Gene3D" id="3.40.50.2300">
    <property type="match status" value="2"/>
</dbReference>
<sequence length="320" mass="33706">MKRIGTLIAVLLFIPLSVHLGFAAQADESLVVGYVTKSAPNQGWTLINKGAVDAAREAGVRLLVAGPSAQGALASQIYAIDQVIAQGAKAIAIAPVDSTGIAPIVRRAAKKGIPFVAVDTGIDGAPIRSYVGTDNLAAARAQAEWLAGVIGDSDKVILVNGSLRQSSGRDRRQGFLDRLQQLKPHVTVLEVQTDWTLTEAQAGVTRELRAHPDVSAIANAWDDGTIGAVAALRTLKYPKGKVRIIGFDGAPNALALLKAGWIQADVGQRLYREGYEGVKTAIAAAKGETVPPRIDTGFELVTPGNVEKFSADNELSGFMR</sequence>
<evidence type="ECO:0000313" key="6">
    <source>
        <dbReference type="EMBL" id="PPQ27856.1"/>
    </source>
</evidence>
<dbReference type="RefSeq" id="WP_104521728.1">
    <property type="nucleotide sequence ID" value="NZ_NHRY01000252.1"/>
</dbReference>
<organism evidence="6 7">
    <name type="scientific">Rhodopila globiformis</name>
    <name type="common">Rhodopseudomonas globiformis</name>
    <dbReference type="NCBI Taxonomy" id="1071"/>
    <lineage>
        <taxon>Bacteria</taxon>
        <taxon>Pseudomonadati</taxon>
        <taxon>Pseudomonadota</taxon>
        <taxon>Alphaproteobacteria</taxon>
        <taxon>Acetobacterales</taxon>
        <taxon>Acetobacteraceae</taxon>
        <taxon>Rhodopila</taxon>
    </lineage>
</organism>
<dbReference type="CDD" id="cd01536">
    <property type="entry name" value="PBP1_ABC_sugar_binding-like"/>
    <property type="match status" value="1"/>
</dbReference>
<evidence type="ECO:0000256" key="1">
    <source>
        <dbReference type="ARBA" id="ARBA00004196"/>
    </source>
</evidence>
<dbReference type="GO" id="GO:0030313">
    <property type="term" value="C:cell envelope"/>
    <property type="evidence" value="ECO:0007669"/>
    <property type="project" value="UniProtKB-SubCell"/>
</dbReference>
<evidence type="ECO:0000259" key="5">
    <source>
        <dbReference type="Pfam" id="PF13407"/>
    </source>
</evidence>
<dbReference type="AlphaFoldDB" id="A0A2S6MZT7"/>
<dbReference type="EMBL" id="NHRY01000252">
    <property type="protein sequence ID" value="PPQ27856.1"/>
    <property type="molecule type" value="Genomic_DNA"/>
</dbReference>
<protein>
    <recommendedName>
        <fullName evidence="5">Periplasmic binding protein domain-containing protein</fullName>
    </recommendedName>
</protein>
<keyword evidence="3 4" id="KW-0732">Signal</keyword>
<name>A0A2S6MZT7_RHOGL</name>
<dbReference type="OrthoDB" id="9813037at2"/>
<evidence type="ECO:0000313" key="7">
    <source>
        <dbReference type="Proteomes" id="UP000239724"/>
    </source>
</evidence>
<feature type="chain" id="PRO_5015498391" description="Periplasmic binding protein domain-containing protein" evidence="4">
    <location>
        <begin position="27"/>
        <end position="320"/>
    </location>
</feature>
<feature type="signal peptide" evidence="4">
    <location>
        <begin position="1"/>
        <end position="26"/>
    </location>
</feature>
<dbReference type="Pfam" id="PF13407">
    <property type="entry name" value="Peripla_BP_4"/>
    <property type="match status" value="1"/>
</dbReference>
<dbReference type="PANTHER" id="PTHR46847">
    <property type="entry name" value="D-ALLOSE-BINDING PERIPLASMIC PROTEIN-RELATED"/>
    <property type="match status" value="1"/>
</dbReference>
<dbReference type="Proteomes" id="UP000239724">
    <property type="component" value="Unassembled WGS sequence"/>
</dbReference>
<dbReference type="GO" id="GO:0030246">
    <property type="term" value="F:carbohydrate binding"/>
    <property type="evidence" value="ECO:0007669"/>
    <property type="project" value="UniProtKB-ARBA"/>
</dbReference>
<evidence type="ECO:0000256" key="3">
    <source>
        <dbReference type="ARBA" id="ARBA00022729"/>
    </source>
</evidence>
<reference evidence="6 7" key="1">
    <citation type="journal article" date="2018" name="Arch. Microbiol.">
        <title>New insights into the metabolic potential of the phototrophic purple bacterium Rhodopila globiformis DSM 161(T) from its draft genome sequence and evidence for a vanadium-dependent nitrogenase.</title>
        <authorList>
            <person name="Imhoff J.F."/>
            <person name="Rahn T."/>
            <person name="Kunzel S."/>
            <person name="Neulinger S.C."/>
        </authorList>
    </citation>
    <scope>NUCLEOTIDE SEQUENCE [LARGE SCALE GENOMIC DNA]</scope>
    <source>
        <strain evidence="6 7">DSM 161</strain>
    </source>
</reference>
<comment type="caution">
    <text evidence="6">The sequence shown here is derived from an EMBL/GenBank/DDBJ whole genome shotgun (WGS) entry which is preliminary data.</text>
</comment>
<keyword evidence="7" id="KW-1185">Reference proteome</keyword>
<comment type="subcellular location">
    <subcellularLocation>
        <location evidence="1">Cell envelope</location>
    </subcellularLocation>
</comment>
<evidence type="ECO:0000256" key="2">
    <source>
        <dbReference type="ARBA" id="ARBA00007639"/>
    </source>
</evidence>
<proteinExistence type="inferred from homology"/>
<comment type="similarity">
    <text evidence="2">Belongs to the bacterial solute-binding protein 2 family.</text>
</comment>
<feature type="domain" description="Periplasmic binding protein" evidence="5">
    <location>
        <begin position="32"/>
        <end position="288"/>
    </location>
</feature>